<dbReference type="InterPro" id="IPR054612">
    <property type="entry name" value="Phage_capsid-like_C"/>
</dbReference>
<dbReference type="Proteomes" id="UP001604002">
    <property type="component" value="Unassembled WGS sequence"/>
</dbReference>
<proteinExistence type="predicted"/>
<protein>
    <submittedName>
        <fullName evidence="3">Phage major capsid protein</fullName>
    </submittedName>
</protein>
<dbReference type="RefSeq" id="WP_393991753.1">
    <property type="nucleotide sequence ID" value="NZ_JBAFVH010000003.1"/>
</dbReference>
<name>A0ABW6ZVM6_9HYPH</name>
<dbReference type="NCBIfam" id="TIGR01554">
    <property type="entry name" value="major_cap_HK97"/>
    <property type="match status" value="1"/>
</dbReference>
<reference evidence="3 4" key="1">
    <citation type="submission" date="2024-02" db="EMBL/GenBank/DDBJ databases">
        <title>Expansion and revision of Xanthobacter and proposal of Roseixanthobacter gen. nov.</title>
        <authorList>
            <person name="Soltysiak M.P.M."/>
            <person name="Jalihal A."/>
            <person name="Ory A."/>
            <person name="Chrisophersen C."/>
            <person name="Lee A.D."/>
            <person name="Boulton J."/>
            <person name="Springer M."/>
        </authorList>
    </citation>
    <scope>NUCLEOTIDE SEQUENCE [LARGE SCALE GENOMIC DNA]</scope>
    <source>
        <strain evidence="3 4">23A</strain>
    </source>
</reference>
<comment type="subcellular location">
    <subcellularLocation>
        <location evidence="1">Virion</location>
    </subcellularLocation>
</comment>
<sequence length="438" mass="46576">MSRPHTAFADTARTLTGAPETKVAVAEATSAEATTAVADFLAAFETYKQVNDTRLAQMERRSADVLTTEQLARIDAALDTHKARLDALVTKARRPSLGAAPERTEAPAATREHTDAFATYVRHGEAGGLKALEAKMLEAKALSSASGEAGGYLVPSETETEIGRRLAVLSPIRALASVRTIGGGTYRKPFMTSGPVSGWAAETAARPQTDSPVLAELAFPAMELYAMPAATQSLLDDAQVNVEEWLATEVDTAFATQEGTAFVTGDGVAKPKGFLAYPKVAESAWTWDKVGYVATGAAGGFPAATPADPLLDLVYALKAGYRQNATFVMNRQTQGAVRKLKDENGNYLWAPPAGVGQTASLMGFPVVESEAMPDVAADAYAIAFGDFRRFYLVVDRAGVRVLRDPYSAKPYVLFYTTKRVGGGVQDFDAAKLLKFAVS</sequence>
<evidence type="ECO:0000313" key="3">
    <source>
        <dbReference type="EMBL" id="MFG1371799.1"/>
    </source>
</evidence>
<keyword evidence="4" id="KW-1185">Reference proteome</keyword>
<comment type="caution">
    <text evidence="3">The sequence shown here is derived from an EMBL/GenBank/DDBJ whole genome shotgun (WGS) entry which is preliminary data.</text>
</comment>
<evidence type="ECO:0000313" key="4">
    <source>
        <dbReference type="Proteomes" id="UP001604002"/>
    </source>
</evidence>
<gene>
    <name evidence="3" type="ORF">V5F32_06470</name>
</gene>
<evidence type="ECO:0000259" key="2">
    <source>
        <dbReference type="Pfam" id="PF05065"/>
    </source>
</evidence>
<dbReference type="InterPro" id="IPR024455">
    <property type="entry name" value="Phage_capsid"/>
</dbReference>
<evidence type="ECO:0000256" key="1">
    <source>
        <dbReference type="ARBA" id="ARBA00004328"/>
    </source>
</evidence>
<accession>A0ABW6ZVM6</accession>
<feature type="domain" description="Phage capsid-like C-terminal" evidence="2">
    <location>
        <begin position="150"/>
        <end position="435"/>
    </location>
</feature>
<dbReference type="Pfam" id="PF05065">
    <property type="entry name" value="Phage_capsid"/>
    <property type="match status" value="1"/>
</dbReference>
<dbReference type="Gene3D" id="3.30.2320.10">
    <property type="entry name" value="hypothetical protein PF0899 domain"/>
    <property type="match status" value="1"/>
</dbReference>
<organism evidence="3 4">
    <name type="scientific">Xanthobacter oligotrophicus</name>
    <dbReference type="NCBI Taxonomy" id="2607286"/>
    <lineage>
        <taxon>Bacteria</taxon>
        <taxon>Pseudomonadati</taxon>
        <taxon>Pseudomonadota</taxon>
        <taxon>Alphaproteobacteria</taxon>
        <taxon>Hyphomicrobiales</taxon>
        <taxon>Xanthobacteraceae</taxon>
        <taxon>Xanthobacter</taxon>
    </lineage>
</organism>
<dbReference type="EMBL" id="JBAFVH010000003">
    <property type="protein sequence ID" value="MFG1371799.1"/>
    <property type="molecule type" value="Genomic_DNA"/>
</dbReference>
<dbReference type="SUPFAM" id="SSF56563">
    <property type="entry name" value="Major capsid protein gp5"/>
    <property type="match status" value="1"/>
</dbReference>